<name>E9DCR2_COCPS</name>
<dbReference type="HOGENOM" id="CLU_2573704_0_0_1"/>
<reference evidence="2" key="1">
    <citation type="journal article" date="2010" name="Genome Res.">
        <title>Population genomic sequencing of Coccidioides fungi reveals recent hybridization and transposon control.</title>
        <authorList>
            <person name="Neafsey D.E."/>
            <person name="Barker B.M."/>
            <person name="Sharpton T.J."/>
            <person name="Stajich J.E."/>
            <person name="Park D.J."/>
            <person name="Whiston E."/>
            <person name="Hung C.-Y."/>
            <person name="McMahan C."/>
            <person name="White J."/>
            <person name="Sykes S."/>
            <person name="Heiman D."/>
            <person name="Young S."/>
            <person name="Zeng Q."/>
            <person name="Abouelleil A."/>
            <person name="Aftuck L."/>
            <person name="Bessette D."/>
            <person name="Brown A."/>
            <person name="FitzGerald M."/>
            <person name="Lui A."/>
            <person name="Macdonald J.P."/>
            <person name="Priest M."/>
            <person name="Orbach M.J."/>
            <person name="Galgiani J.N."/>
            <person name="Kirkland T.N."/>
            <person name="Cole G.T."/>
            <person name="Birren B.W."/>
            <person name="Henn M.R."/>
            <person name="Taylor J.W."/>
            <person name="Rounsley S.D."/>
        </authorList>
    </citation>
    <scope>NUCLEOTIDE SEQUENCE [LARGE SCALE GENOMIC DNA]</scope>
    <source>
        <strain evidence="2">RMSCC 757 / Silveira</strain>
    </source>
</reference>
<dbReference type="Proteomes" id="UP000002497">
    <property type="component" value="Unassembled WGS sequence"/>
</dbReference>
<organism evidence="2">
    <name type="scientific">Coccidioides posadasii (strain RMSCC 757 / Silveira)</name>
    <name type="common">Valley fever fungus</name>
    <dbReference type="NCBI Taxonomy" id="443226"/>
    <lineage>
        <taxon>Eukaryota</taxon>
        <taxon>Fungi</taxon>
        <taxon>Dikarya</taxon>
        <taxon>Ascomycota</taxon>
        <taxon>Pezizomycotina</taxon>
        <taxon>Eurotiomycetes</taxon>
        <taxon>Eurotiomycetidae</taxon>
        <taxon>Onygenales</taxon>
        <taxon>Onygenaceae</taxon>
        <taxon>Coccidioides</taxon>
    </lineage>
</organism>
<sequence>MEETRFSQIERFDNGRVANNSIAPPQIQTVPANKKARAFSSLKGRAWDLAKSLMRGSMSMEASRTYKLALHPLSKVCNLNR</sequence>
<dbReference type="AlphaFoldDB" id="E9DCR2"/>
<reference evidence="2" key="2">
    <citation type="submission" date="2010-03" db="EMBL/GenBank/DDBJ databases">
        <title>The genome sequence of Coccidioides posadasii strain Silveira.</title>
        <authorList>
            <consortium name="The Broad Institute Genome Sequencing Center for Infectious Disease"/>
            <person name="Neafsey D."/>
            <person name="Orbach M."/>
            <person name="Henn M.R."/>
            <person name="Cole G.T."/>
            <person name="Galgiani J."/>
            <person name="Gardner M.J."/>
            <person name="Kirkland T.N."/>
            <person name="Taylor J.W."/>
            <person name="Young S.K."/>
            <person name="Zeng Q."/>
            <person name="Koehrsen M."/>
            <person name="Alvarado L."/>
            <person name="Berlin A."/>
            <person name="Borenstein D."/>
            <person name="Chapman S.B."/>
            <person name="Chen Z."/>
            <person name="Engels R."/>
            <person name="Freedman E."/>
            <person name="Gellesch M."/>
            <person name="Goldberg J."/>
            <person name="Griggs A."/>
            <person name="Gujja S."/>
            <person name="Heilman E."/>
            <person name="Heiman D."/>
            <person name="Howarth C."/>
            <person name="Jen D."/>
            <person name="Larson L."/>
            <person name="Mehta T."/>
            <person name="Neiman D."/>
            <person name="Park D."/>
            <person name="Pearson M."/>
            <person name="Richards J."/>
            <person name="Roberts A."/>
            <person name="Saif S."/>
            <person name="Shea T."/>
            <person name="Shenoy N."/>
            <person name="Sisk P."/>
            <person name="Stolte C."/>
            <person name="Sykes S."/>
            <person name="Walk T."/>
            <person name="White J."/>
            <person name="Yandava C."/>
            <person name="Haas B."/>
            <person name="Nusbaum C."/>
            <person name="Birren B."/>
        </authorList>
    </citation>
    <scope>NUCLEOTIDE SEQUENCE [LARGE SCALE GENOMIC DNA]</scope>
    <source>
        <strain evidence="2">RMSCC 757 / Silveira</strain>
    </source>
</reference>
<dbReference type="VEuPathDB" id="FungiDB:CPSG_07614"/>
<evidence type="ECO:0000313" key="2">
    <source>
        <dbReference type="Proteomes" id="UP000002497"/>
    </source>
</evidence>
<accession>E9DCR2</accession>
<keyword evidence="2" id="KW-1185">Reference proteome</keyword>
<proteinExistence type="predicted"/>
<evidence type="ECO:0000313" key="1">
    <source>
        <dbReference type="EMBL" id="EFW15987.1"/>
    </source>
</evidence>
<gene>
    <name evidence="1" type="ORF">CPSG_07614</name>
</gene>
<protein>
    <submittedName>
        <fullName evidence="1">Uncharacterized protein</fullName>
    </submittedName>
</protein>
<dbReference type="EMBL" id="GL636499">
    <property type="protein sequence ID" value="EFW15987.1"/>
    <property type="molecule type" value="Genomic_DNA"/>
</dbReference>